<dbReference type="Proteomes" id="UP000186922">
    <property type="component" value="Unassembled WGS sequence"/>
</dbReference>
<dbReference type="InterPro" id="IPR013261">
    <property type="entry name" value="Tim21"/>
</dbReference>
<dbReference type="OrthoDB" id="436405at2759"/>
<comment type="subunit">
    <text evidence="8">Component of the TIM23 complex.</text>
</comment>
<dbReference type="GO" id="GO:0030150">
    <property type="term" value="P:protein import into mitochondrial matrix"/>
    <property type="evidence" value="ECO:0007669"/>
    <property type="project" value="UniProtKB-UniRule"/>
</dbReference>
<proteinExistence type="inferred from homology"/>
<keyword evidence="4" id="KW-0809">Transit peptide</keyword>
<feature type="compositionally biased region" description="Polar residues" evidence="9">
    <location>
        <begin position="66"/>
        <end position="80"/>
    </location>
</feature>
<comment type="caution">
    <text evidence="10">The sequence shown here is derived from an EMBL/GenBank/DDBJ whole genome shotgun (WGS) entry which is preliminary data.</text>
</comment>
<protein>
    <recommendedName>
        <fullName evidence="8">Mitochondrial import inner membrane translocase subunit Tim21</fullName>
    </recommendedName>
</protein>
<dbReference type="InterPro" id="IPR038552">
    <property type="entry name" value="Tim21_IMS_sf"/>
</dbReference>
<dbReference type="EMBL" id="BDGG01000004">
    <property type="protein sequence ID" value="GAU98246.1"/>
    <property type="molecule type" value="Genomic_DNA"/>
</dbReference>
<name>A0A1D1V9A8_RAMVA</name>
<keyword evidence="8" id="KW-0653">Protein transport</keyword>
<evidence type="ECO:0000256" key="8">
    <source>
        <dbReference type="RuleBase" id="RU367142"/>
    </source>
</evidence>
<evidence type="ECO:0000313" key="11">
    <source>
        <dbReference type="Proteomes" id="UP000186922"/>
    </source>
</evidence>
<evidence type="ECO:0000313" key="10">
    <source>
        <dbReference type="EMBL" id="GAU98246.1"/>
    </source>
</evidence>
<dbReference type="AlphaFoldDB" id="A0A1D1V9A8"/>
<evidence type="ECO:0000256" key="4">
    <source>
        <dbReference type="ARBA" id="ARBA00022946"/>
    </source>
</evidence>
<dbReference type="Pfam" id="PF08294">
    <property type="entry name" value="TIM21"/>
    <property type="match status" value="1"/>
</dbReference>
<evidence type="ECO:0000256" key="1">
    <source>
        <dbReference type="ARBA" id="ARBA00004304"/>
    </source>
</evidence>
<evidence type="ECO:0000256" key="3">
    <source>
        <dbReference type="ARBA" id="ARBA00022692"/>
    </source>
</evidence>
<dbReference type="PANTHER" id="PTHR13032">
    <property type="entry name" value="MITOCHONDRIAL IMPORT INNER MEMBRANE TRANSLOCASE SUBUNIT TIM21"/>
    <property type="match status" value="1"/>
</dbReference>
<dbReference type="STRING" id="947166.A0A1D1V9A8"/>
<sequence length="236" mass="26465">MSSLSSISSRHLSNTGLENLKLFIFNHHSTGRNRSYSLCAFARRTVWQQLPSMHRTPRETSRKLQTESSSNRSLPSTHVSSGEKVKQASKDVFYTGVVVAGISITGLLGYLIFRELFSSNSANGVYKDALKLCKNDIRVQSILGSPVKAHGETSRRGHRNHILSAEWKEAEAAGGDQHIIQVKFHVQGPFNRGTVYAEKNVTKGEYRTLIFQTDNKRERFSFLEPPEPQKSIFALA</sequence>
<keyword evidence="3 8" id="KW-0812">Transmembrane</keyword>
<keyword evidence="5 8" id="KW-1133">Transmembrane helix</keyword>
<organism evidence="10 11">
    <name type="scientific">Ramazzottius varieornatus</name>
    <name type="common">Water bear</name>
    <name type="synonym">Tardigrade</name>
    <dbReference type="NCBI Taxonomy" id="947166"/>
    <lineage>
        <taxon>Eukaryota</taxon>
        <taxon>Metazoa</taxon>
        <taxon>Ecdysozoa</taxon>
        <taxon>Tardigrada</taxon>
        <taxon>Eutardigrada</taxon>
        <taxon>Parachela</taxon>
        <taxon>Hypsibioidea</taxon>
        <taxon>Ramazzottiidae</taxon>
        <taxon>Ramazzottius</taxon>
    </lineage>
</organism>
<evidence type="ECO:0000256" key="5">
    <source>
        <dbReference type="ARBA" id="ARBA00022989"/>
    </source>
</evidence>
<comment type="function">
    <text evidence="8">Essential component of the TIM23 complex, a complex that mediates the translocation of transit peptide-containing proteins across the mitochondrial inner membrane.</text>
</comment>
<dbReference type="GO" id="GO:0005744">
    <property type="term" value="C:TIM23 mitochondrial import inner membrane translocase complex"/>
    <property type="evidence" value="ECO:0007669"/>
    <property type="project" value="UniProtKB-UniRule"/>
</dbReference>
<keyword evidence="7 8" id="KW-0472">Membrane</keyword>
<dbReference type="PANTHER" id="PTHR13032:SF6">
    <property type="entry name" value="MITOCHONDRIAL IMPORT INNER MEMBRANE TRANSLOCASE SUBUNIT TIM21"/>
    <property type="match status" value="1"/>
</dbReference>
<keyword evidence="8" id="KW-0999">Mitochondrion inner membrane</keyword>
<keyword evidence="8" id="KW-0811">Translocation</keyword>
<feature type="compositionally biased region" description="Basic and acidic residues" evidence="9">
    <location>
        <begin position="56"/>
        <end position="65"/>
    </location>
</feature>
<feature type="region of interest" description="Disordered" evidence="9">
    <location>
        <begin position="52"/>
        <end position="82"/>
    </location>
</feature>
<comment type="similarity">
    <text evidence="2 8">Belongs to the TIM21 family.</text>
</comment>
<feature type="transmembrane region" description="Helical" evidence="8">
    <location>
        <begin position="92"/>
        <end position="113"/>
    </location>
</feature>
<evidence type="ECO:0000256" key="2">
    <source>
        <dbReference type="ARBA" id="ARBA00010867"/>
    </source>
</evidence>
<accession>A0A1D1V9A8</accession>
<comment type="subcellular location">
    <subcellularLocation>
        <location evidence="8">Mitochondrion inner membrane</location>
        <topology evidence="8">Single-pass membrane protein</topology>
    </subcellularLocation>
    <subcellularLocation>
        <location evidence="1">Mitochondrion membrane</location>
        <topology evidence="1">Single-pass membrane protein</topology>
    </subcellularLocation>
</comment>
<reference evidence="10 11" key="1">
    <citation type="journal article" date="2016" name="Nat. Commun.">
        <title>Extremotolerant tardigrade genome and improved radiotolerance of human cultured cells by tardigrade-unique protein.</title>
        <authorList>
            <person name="Hashimoto T."/>
            <person name="Horikawa D.D."/>
            <person name="Saito Y."/>
            <person name="Kuwahara H."/>
            <person name="Kozuka-Hata H."/>
            <person name="Shin-I T."/>
            <person name="Minakuchi Y."/>
            <person name="Ohishi K."/>
            <person name="Motoyama A."/>
            <person name="Aizu T."/>
            <person name="Enomoto A."/>
            <person name="Kondo K."/>
            <person name="Tanaka S."/>
            <person name="Hara Y."/>
            <person name="Koshikawa S."/>
            <person name="Sagara H."/>
            <person name="Miura T."/>
            <person name="Yokobori S."/>
            <person name="Miyagawa K."/>
            <person name="Suzuki Y."/>
            <person name="Kubo T."/>
            <person name="Oyama M."/>
            <person name="Kohara Y."/>
            <person name="Fujiyama A."/>
            <person name="Arakawa K."/>
            <person name="Katayama T."/>
            <person name="Toyoda A."/>
            <person name="Kunieda T."/>
        </authorList>
    </citation>
    <scope>NUCLEOTIDE SEQUENCE [LARGE SCALE GENOMIC DNA]</scope>
    <source>
        <strain evidence="10 11">YOKOZUNA-1</strain>
    </source>
</reference>
<evidence type="ECO:0000256" key="9">
    <source>
        <dbReference type="SAM" id="MobiDB-lite"/>
    </source>
</evidence>
<dbReference type="Gene3D" id="3.10.450.320">
    <property type="entry name" value="Mitochondrial import inner membrane translocase subunit Tim21"/>
    <property type="match status" value="1"/>
</dbReference>
<gene>
    <name evidence="10" type="primary">RvY_09420-1</name>
    <name evidence="10" type="synonym">RvY_09420.1</name>
    <name evidence="10" type="ORF">RvY_09420</name>
</gene>
<keyword evidence="8" id="KW-0813">Transport</keyword>
<evidence type="ECO:0000256" key="6">
    <source>
        <dbReference type="ARBA" id="ARBA00023128"/>
    </source>
</evidence>
<evidence type="ECO:0000256" key="7">
    <source>
        <dbReference type="ARBA" id="ARBA00023136"/>
    </source>
</evidence>
<keyword evidence="11" id="KW-1185">Reference proteome</keyword>
<keyword evidence="6 8" id="KW-0496">Mitochondrion</keyword>